<dbReference type="PANTHER" id="PTHR17490">
    <property type="entry name" value="SUA5"/>
    <property type="match status" value="1"/>
</dbReference>
<name>A0A0S8FTK8_UNCW3</name>
<comment type="catalytic activity">
    <reaction evidence="13">
        <text>L-threonine + hydrogencarbonate + ATP = L-threonylcarbamoyladenylate + diphosphate + H2O</text>
        <dbReference type="Rhea" id="RHEA:36407"/>
        <dbReference type="ChEBI" id="CHEBI:15377"/>
        <dbReference type="ChEBI" id="CHEBI:17544"/>
        <dbReference type="ChEBI" id="CHEBI:30616"/>
        <dbReference type="ChEBI" id="CHEBI:33019"/>
        <dbReference type="ChEBI" id="CHEBI:57926"/>
        <dbReference type="ChEBI" id="CHEBI:73682"/>
        <dbReference type="EC" id="2.7.7.87"/>
    </reaction>
</comment>
<keyword evidence="6" id="KW-0808">Transferase</keyword>
<dbReference type="InterPro" id="IPR023485">
    <property type="entry name" value="Ptyr_pPase"/>
</dbReference>
<evidence type="ECO:0000256" key="5">
    <source>
        <dbReference type="ARBA" id="ARBA00022490"/>
    </source>
</evidence>
<dbReference type="EMBL" id="LJUJ01000015">
    <property type="protein sequence ID" value="KPK63300.1"/>
    <property type="molecule type" value="Genomic_DNA"/>
</dbReference>
<feature type="active site" description="Proton donor" evidence="14">
    <location>
        <position position="324"/>
    </location>
</feature>
<feature type="domain" description="YrdC-like" evidence="15">
    <location>
        <begin position="9"/>
        <end position="186"/>
    </location>
</feature>
<evidence type="ECO:0000256" key="6">
    <source>
        <dbReference type="ARBA" id="ARBA00022679"/>
    </source>
</evidence>
<evidence type="ECO:0000256" key="14">
    <source>
        <dbReference type="PIRSR" id="PIRSR617867-1"/>
    </source>
</evidence>
<evidence type="ECO:0000256" key="11">
    <source>
        <dbReference type="ARBA" id="ARBA00022840"/>
    </source>
</evidence>
<dbReference type="Pfam" id="PF01300">
    <property type="entry name" value="Sua5_yciO_yrdC"/>
    <property type="match status" value="1"/>
</dbReference>
<evidence type="ECO:0000313" key="17">
    <source>
        <dbReference type="Proteomes" id="UP000051373"/>
    </source>
</evidence>
<dbReference type="Pfam" id="PF01451">
    <property type="entry name" value="LMWPc"/>
    <property type="match status" value="1"/>
</dbReference>
<evidence type="ECO:0000256" key="1">
    <source>
        <dbReference type="ARBA" id="ARBA00004496"/>
    </source>
</evidence>
<dbReference type="PRINTS" id="PR00719">
    <property type="entry name" value="LMWPTPASE"/>
</dbReference>
<reference evidence="16 17" key="1">
    <citation type="journal article" date="2015" name="Microbiome">
        <title>Genomic resolution of linkages in carbon, nitrogen, and sulfur cycling among widespread estuary sediment bacteria.</title>
        <authorList>
            <person name="Baker B.J."/>
            <person name="Lazar C.S."/>
            <person name="Teske A.P."/>
            <person name="Dick G.J."/>
        </authorList>
    </citation>
    <scope>NUCLEOTIDE SEQUENCE [LARGE SCALE GENOMIC DNA]</scope>
    <source>
        <strain evidence="16">SM23_42</strain>
    </source>
</reference>
<dbReference type="EC" id="2.7.7.87" evidence="4"/>
<comment type="subcellular location">
    <subcellularLocation>
        <location evidence="1">Cytoplasm</location>
    </subcellularLocation>
</comment>
<comment type="caution">
    <text evidence="16">The sequence shown here is derived from an EMBL/GenBank/DDBJ whole genome shotgun (WGS) entry which is preliminary data.</text>
</comment>
<feature type="active site" description="Nucleophile" evidence="14">
    <location>
        <position position="213"/>
    </location>
</feature>
<evidence type="ECO:0000313" key="16">
    <source>
        <dbReference type="EMBL" id="KPK63300.1"/>
    </source>
</evidence>
<comment type="similarity">
    <text evidence="2">Belongs to the SUA5 family.</text>
</comment>
<dbReference type="GO" id="GO:0005524">
    <property type="term" value="F:ATP binding"/>
    <property type="evidence" value="ECO:0007669"/>
    <property type="project" value="UniProtKB-KW"/>
</dbReference>
<evidence type="ECO:0000256" key="13">
    <source>
        <dbReference type="ARBA" id="ARBA00048366"/>
    </source>
</evidence>
<dbReference type="InterPro" id="IPR050156">
    <property type="entry name" value="TC-AMP_synthase_SUA5"/>
</dbReference>
<keyword evidence="7" id="KW-0819">tRNA processing</keyword>
<accession>A0A0S8FTK8</accession>
<dbReference type="PANTHER" id="PTHR17490:SF16">
    <property type="entry name" value="THREONYLCARBAMOYL-AMP SYNTHASE"/>
    <property type="match status" value="1"/>
</dbReference>
<keyword evidence="9" id="KW-0547">Nucleotide-binding</keyword>
<protein>
    <recommendedName>
        <fullName evidence="12">L-threonylcarbamoyladenylate synthase</fullName>
        <ecNumber evidence="4">2.7.7.87</ecNumber>
    </recommendedName>
    <alternativeName>
        <fullName evidence="12">L-threonylcarbamoyladenylate synthase</fullName>
    </alternativeName>
</protein>
<evidence type="ECO:0000256" key="10">
    <source>
        <dbReference type="ARBA" id="ARBA00022801"/>
    </source>
</evidence>
<dbReference type="GO" id="GO:0000049">
    <property type="term" value="F:tRNA binding"/>
    <property type="evidence" value="ECO:0007669"/>
    <property type="project" value="TreeGrafter"/>
</dbReference>
<dbReference type="GO" id="GO:0008033">
    <property type="term" value="P:tRNA processing"/>
    <property type="evidence" value="ECO:0007669"/>
    <property type="project" value="UniProtKB-KW"/>
</dbReference>
<evidence type="ECO:0000256" key="12">
    <source>
        <dbReference type="ARBA" id="ARBA00029774"/>
    </source>
</evidence>
<dbReference type="GO" id="GO:0003725">
    <property type="term" value="F:double-stranded RNA binding"/>
    <property type="evidence" value="ECO:0007669"/>
    <property type="project" value="InterPro"/>
</dbReference>
<dbReference type="InterPro" id="IPR017867">
    <property type="entry name" value="Tyr_phospatase_low_mol_wt"/>
</dbReference>
<dbReference type="GO" id="GO:0005737">
    <property type="term" value="C:cytoplasm"/>
    <property type="evidence" value="ECO:0007669"/>
    <property type="project" value="UniProtKB-SubCell"/>
</dbReference>
<keyword evidence="8" id="KW-0548">Nucleotidyltransferase</keyword>
<evidence type="ECO:0000259" key="15">
    <source>
        <dbReference type="PROSITE" id="PS51163"/>
    </source>
</evidence>
<evidence type="ECO:0000256" key="8">
    <source>
        <dbReference type="ARBA" id="ARBA00022695"/>
    </source>
</evidence>
<dbReference type="Gene3D" id="3.40.50.2300">
    <property type="match status" value="1"/>
</dbReference>
<feature type="active site" evidence="14">
    <location>
        <position position="219"/>
    </location>
</feature>
<dbReference type="InterPro" id="IPR006070">
    <property type="entry name" value="Sua5-like_dom"/>
</dbReference>
<organism evidence="16 17">
    <name type="scientific">candidate division WOR_3 bacterium SM23_42</name>
    <dbReference type="NCBI Taxonomy" id="1703779"/>
    <lineage>
        <taxon>Bacteria</taxon>
        <taxon>Bacteria division WOR-3</taxon>
    </lineage>
</organism>
<evidence type="ECO:0000256" key="9">
    <source>
        <dbReference type="ARBA" id="ARBA00022741"/>
    </source>
</evidence>
<proteinExistence type="inferred from homology"/>
<dbReference type="STRING" id="1703779.AMJ83_07470"/>
<dbReference type="SUPFAM" id="SSF55821">
    <property type="entry name" value="YrdC/RibB"/>
    <property type="match status" value="1"/>
</dbReference>
<keyword evidence="5" id="KW-0963">Cytoplasm</keyword>
<dbReference type="NCBIfam" id="TIGR00057">
    <property type="entry name" value="L-threonylcarbamoyladenylate synthase"/>
    <property type="match status" value="1"/>
</dbReference>
<dbReference type="SMART" id="SM00226">
    <property type="entry name" value="LMWPc"/>
    <property type="match status" value="1"/>
</dbReference>
<comment type="similarity">
    <text evidence="3">Belongs to the low molecular weight phosphotyrosine protein phosphatase family.</text>
</comment>
<gene>
    <name evidence="16" type="ORF">AMJ83_07470</name>
</gene>
<evidence type="ECO:0000256" key="2">
    <source>
        <dbReference type="ARBA" id="ARBA00007663"/>
    </source>
</evidence>
<dbReference type="AlphaFoldDB" id="A0A0S8FTK8"/>
<dbReference type="SUPFAM" id="SSF52788">
    <property type="entry name" value="Phosphotyrosine protein phosphatases I"/>
    <property type="match status" value="1"/>
</dbReference>
<evidence type="ECO:0000256" key="7">
    <source>
        <dbReference type="ARBA" id="ARBA00022694"/>
    </source>
</evidence>
<sequence>MIIKIDEVHKSINRIVLTLKKGGVIAIPTDTVYGLAVDCANEGAVSRLIGLKHRKDKPFTFFMPKSAVEKYVVISKRRIIDFFIPGPLTAILKKRAGISLPLVEDKAGIRIPQHDFVIRLLNTYQNPLAVTSANISGEPSLTSPYDIIEHFTEVSLVIDGGMLYSTPSTVVDLVATPPVVKRKGMIPILQIEKVYGRKLMLTRDLKFNVLFVCSGNTCRSPMAEGIFKTLVDRKYCEVQSAGTIAMGGLTAAHYAKQVVREYGGSIDRHQTRSLNRELVDWADLILVMEYKNYEAVLEINPDAVVKTFMLREYKRKTGYNEVPDPVGRDLSAYHLAAKKMLPALKQVARDIAGRFNRGHR</sequence>
<dbReference type="GO" id="GO:0004725">
    <property type="term" value="F:protein tyrosine phosphatase activity"/>
    <property type="evidence" value="ECO:0007669"/>
    <property type="project" value="InterPro"/>
</dbReference>
<dbReference type="Proteomes" id="UP000051373">
    <property type="component" value="Unassembled WGS sequence"/>
</dbReference>
<evidence type="ECO:0000256" key="4">
    <source>
        <dbReference type="ARBA" id="ARBA00012584"/>
    </source>
</evidence>
<dbReference type="PROSITE" id="PS51163">
    <property type="entry name" value="YRDC"/>
    <property type="match status" value="1"/>
</dbReference>
<dbReference type="InterPro" id="IPR017945">
    <property type="entry name" value="DHBP_synth_RibB-like_a/b_dom"/>
</dbReference>
<dbReference type="GO" id="GO:0061710">
    <property type="term" value="F:L-threonylcarbamoyladenylate synthase"/>
    <property type="evidence" value="ECO:0007669"/>
    <property type="project" value="UniProtKB-EC"/>
</dbReference>
<dbReference type="GO" id="GO:0006450">
    <property type="term" value="P:regulation of translational fidelity"/>
    <property type="evidence" value="ECO:0007669"/>
    <property type="project" value="TreeGrafter"/>
</dbReference>
<dbReference type="Gene3D" id="3.90.870.10">
    <property type="entry name" value="DHBP synthase"/>
    <property type="match status" value="1"/>
</dbReference>
<keyword evidence="11" id="KW-0067">ATP-binding</keyword>
<dbReference type="InterPro" id="IPR036196">
    <property type="entry name" value="Ptyr_pPase_sf"/>
</dbReference>
<evidence type="ECO:0000256" key="3">
    <source>
        <dbReference type="ARBA" id="ARBA00011063"/>
    </source>
</evidence>
<keyword evidence="10" id="KW-0378">Hydrolase</keyword>